<dbReference type="EMBL" id="CP121106">
    <property type="protein sequence ID" value="WFL77208.1"/>
    <property type="molecule type" value="Genomic_DNA"/>
</dbReference>
<protein>
    <submittedName>
        <fullName evidence="3">YcxB family protein</fullName>
    </submittedName>
</protein>
<keyword evidence="1" id="KW-1133">Transmembrane helix</keyword>
<dbReference type="Pfam" id="PF14317">
    <property type="entry name" value="YcxB"/>
    <property type="match status" value="1"/>
</dbReference>
<reference evidence="3 4" key="1">
    <citation type="submission" date="2023-03" db="EMBL/GenBank/DDBJ databases">
        <title>Altererythrobacter sp. CAU 1644 isolated from sand.</title>
        <authorList>
            <person name="Kim W."/>
        </authorList>
    </citation>
    <scope>NUCLEOTIDE SEQUENCE [LARGE SCALE GENOMIC DNA]</scope>
    <source>
        <strain evidence="3 4">CAU 1644</strain>
    </source>
</reference>
<gene>
    <name evidence="3" type="ORF">P7228_14630</name>
</gene>
<feature type="domain" description="YcxB-like C-terminal" evidence="2">
    <location>
        <begin position="118"/>
        <end position="177"/>
    </location>
</feature>
<dbReference type="Proteomes" id="UP001215827">
    <property type="component" value="Chromosome"/>
</dbReference>
<proteinExistence type="predicted"/>
<name>A0ABY8FTF5_9SPHN</name>
<evidence type="ECO:0000259" key="2">
    <source>
        <dbReference type="Pfam" id="PF14317"/>
    </source>
</evidence>
<dbReference type="InterPro" id="IPR025588">
    <property type="entry name" value="YcxB-like_C"/>
</dbReference>
<keyword evidence="1" id="KW-0472">Membrane</keyword>
<feature type="transmembrane region" description="Helical" evidence="1">
    <location>
        <begin position="50"/>
        <end position="68"/>
    </location>
</feature>
<organism evidence="3 4">
    <name type="scientific">Altererythrobacter arenosus</name>
    <dbReference type="NCBI Taxonomy" id="3032592"/>
    <lineage>
        <taxon>Bacteria</taxon>
        <taxon>Pseudomonadati</taxon>
        <taxon>Pseudomonadota</taxon>
        <taxon>Alphaproteobacteria</taxon>
        <taxon>Sphingomonadales</taxon>
        <taxon>Erythrobacteraceae</taxon>
        <taxon>Altererythrobacter</taxon>
    </lineage>
</organism>
<feature type="transmembrane region" description="Helical" evidence="1">
    <location>
        <begin position="74"/>
        <end position="96"/>
    </location>
</feature>
<evidence type="ECO:0000313" key="4">
    <source>
        <dbReference type="Proteomes" id="UP001215827"/>
    </source>
</evidence>
<keyword evidence="4" id="KW-1185">Reference proteome</keyword>
<dbReference type="RefSeq" id="WP_278015966.1">
    <property type="nucleotide sequence ID" value="NZ_CP121106.1"/>
</dbReference>
<evidence type="ECO:0000256" key="1">
    <source>
        <dbReference type="SAM" id="Phobius"/>
    </source>
</evidence>
<accession>A0ABY8FTF5</accession>
<sequence>MAKRFAVASTGVVASFEAMERSASYQMTEADVVAVARIAVKRNLSRPTTMAVLLALYCTIILLLYFLVGPERAAPLLIAAVIAPPIAIWLILRFLLPLQAKAHFRQAKALQCETQVNWDEAEVTLASERGTTRLEWSDFRQIIDRNGYFVLFQSDMLYNAVPQAPMGEERAEDFRRLAGLAPRAAPGVTAP</sequence>
<evidence type="ECO:0000313" key="3">
    <source>
        <dbReference type="EMBL" id="WFL77208.1"/>
    </source>
</evidence>
<keyword evidence="1" id="KW-0812">Transmembrane</keyword>